<organism evidence="1 2">
    <name type="scientific">Chaetomium tenue</name>
    <dbReference type="NCBI Taxonomy" id="1854479"/>
    <lineage>
        <taxon>Eukaryota</taxon>
        <taxon>Fungi</taxon>
        <taxon>Dikarya</taxon>
        <taxon>Ascomycota</taxon>
        <taxon>Pezizomycotina</taxon>
        <taxon>Sordariomycetes</taxon>
        <taxon>Sordariomycetidae</taxon>
        <taxon>Sordariales</taxon>
        <taxon>Chaetomiaceae</taxon>
        <taxon>Chaetomium</taxon>
    </lineage>
</organism>
<proteinExistence type="predicted"/>
<protein>
    <submittedName>
        <fullName evidence="1">TAP-like protein-domain-containing protein</fullName>
    </submittedName>
</protein>
<accession>A0ACB7NWA3</accession>
<dbReference type="EMBL" id="JAGIZQ010000007">
    <property type="protein sequence ID" value="KAH6617524.1"/>
    <property type="molecule type" value="Genomic_DNA"/>
</dbReference>
<sequence>MEEKTSAGAWPQPATRTEAPRRHGSTKWRFPFGGLLVSLVALGYLTNLRHVRHETQTPLTAPKNAPDNPMDPWSSIPPSTNLTFHPCYTAHNPTFLCARLTVPMDYSRPLPPTTSPTLDNPPIPQVHIALLLLPAARPPPPGSKPKSPVLVNPGGPGGSGVAMTLLAGEALQDVLGYDQPVLGFDPRGVMFTTPGADCWAKPLGEECKSKARSGNGGGGWDDGECDEEGAAAAGLMHRLQWQQVGSAYGLVSGGGQAMQNWEVAQRGVSGLCGEKDRRLGGDSGLGWAGTREVVRDMVTIVDKWDEWVEREGLPERELKGKLVYWGFSYGSYLGAAFARAFPERVGRVVLDGVVDAELYEEPVWEESLVDADRVFGEFFRYCAEAGSKCFLYRDGDRKEDVQRRYEATMEGLRTNPIIFTHPNFFYPAVFRHEVVKRLVFTSLYSPIQGFSVVAWLVNYIYEGNYKSLGSLFQDEKLLCSIGANPMLMRMMNDAQRAIMCGDKLQPTNYTLGEWKSAYKSMASTSQFADIWIPLMMQCSGWDLTSPQQTPSSPWKSVKQIDTANPILFLSNTYDPVTPLRAAVKMALKFKGAGLLEQEAPGHCTISAASRCTANVVREYLATGKVPPPPKGVDDQYRGEWKHCSADEYPWGPSTRDMLSAMSTEEGKMAEGWGKMRWALEKIRNKIEQRKGLNEELIMAMANHASKV</sequence>
<evidence type="ECO:0000313" key="1">
    <source>
        <dbReference type="EMBL" id="KAH6617524.1"/>
    </source>
</evidence>
<name>A0ACB7NWA3_9PEZI</name>
<reference evidence="1 2" key="1">
    <citation type="journal article" date="2021" name="Nat. Commun.">
        <title>Genetic determinants of endophytism in the Arabidopsis root mycobiome.</title>
        <authorList>
            <person name="Mesny F."/>
            <person name="Miyauchi S."/>
            <person name="Thiergart T."/>
            <person name="Pickel B."/>
            <person name="Atanasova L."/>
            <person name="Karlsson M."/>
            <person name="Huettel B."/>
            <person name="Barry K.W."/>
            <person name="Haridas S."/>
            <person name="Chen C."/>
            <person name="Bauer D."/>
            <person name="Andreopoulos W."/>
            <person name="Pangilinan J."/>
            <person name="LaButti K."/>
            <person name="Riley R."/>
            <person name="Lipzen A."/>
            <person name="Clum A."/>
            <person name="Drula E."/>
            <person name="Henrissat B."/>
            <person name="Kohler A."/>
            <person name="Grigoriev I.V."/>
            <person name="Martin F.M."/>
            <person name="Hacquard S."/>
        </authorList>
    </citation>
    <scope>NUCLEOTIDE SEQUENCE [LARGE SCALE GENOMIC DNA]</scope>
    <source>
        <strain evidence="1 2">MPI-SDFR-AT-0079</strain>
    </source>
</reference>
<keyword evidence="2" id="KW-1185">Reference proteome</keyword>
<dbReference type="Proteomes" id="UP000724584">
    <property type="component" value="Unassembled WGS sequence"/>
</dbReference>
<gene>
    <name evidence="1" type="ORF">F5144DRAFT_633744</name>
</gene>
<comment type="caution">
    <text evidence="1">The sequence shown here is derived from an EMBL/GenBank/DDBJ whole genome shotgun (WGS) entry which is preliminary data.</text>
</comment>
<evidence type="ECO:0000313" key="2">
    <source>
        <dbReference type="Proteomes" id="UP000724584"/>
    </source>
</evidence>